<dbReference type="RefSeq" id="WP_370719555.1">
    <property type="nucleotide sequence ID" value="NZ_JBGGTQ010000006.1"/>
</dbReference>
<sequence length="557" mass="57302">MTVTGGAAPPDETQGAVLDGAGRSAERDTDTGRVADRYLLDRELSLETDLGTSEYLGRDLTLDRAVRVRTLPATDPRAEEFLDAARRAAMLTDPHVPRILDAGTDEDPADPGAAVVYVVEEAVEGSTMTDLLRSGPLRPAAVRALVGEVSTALDAAARRGLHHTRLTPDDVLLDPEGVVRVRGVGVEAALEVDPPAVSAARAAVLANRADAVGLVALVYAGLVGRWPAVEGTTPCPGLPDAPTGDGRPLPPKDVRPDVPNDLDTLCAVTFGPHEDGPRDPAELALQLAPWSMDVWDETLRRMRGEAATAAVRGRLKNRDEVVPEAEPPVPFTRPRSTARPPRDDSRLVLVVLGALVAVGLVLALWQLSGIGAPRSTSERTPTPSASAPGSAPAPAPDPPSAAPGPVAPAPAPAALPVAAISALDPQGDGEDSATAPRALDGDPATAWESQRYNTAAFGGLKDGMGLLLDLGTEVDVTSVTLTDGGEGGSVSLLAAPGPGLDGSRPVASAPAGGQQTLAPAQPVRTRHLVVWFTELPTTDGVFRASVAEIAVTGTPAS</sequence>
<evidence type="ECO:0000313" key="4">
    <source>
        <dbReference type="Proteomes" id="UP001566476"/>
    </source>
</evidence>
<proteinExistence type="predicted"/>
<accession>A0ABV4I3Q1</accession>
<evidence type="ECO:0000313" key="3">
    <source>
        <dbReference type="EMBL" id="MEZ0493307.1"/>
    </source>
</evidence>
<dbReference type="Proteomes" id="UP001566476">
    <property type="component" value="Unassembled WGS sequence"/>
</dbReference>
<keyword evidence="2" id="KW-0812">Transmembrane</keyword>
<gene>
    <name evidence="3" type="ORF">AB2L28_13785</name>
</gene>
<dbReference type="Gene3D" id="1.10.510.10">
    <property type="entry name" value="Transferase(Phosphotransferase) domain 1"/>
    <property type="match status" value="1"/>
</dbReference>
<feature type="compositionally biased region" description="Pro residues" evidence="1">
    <location>
        <begin position="391"/>
        <end position="410"/>
    </location>
</feature>
<organism evidence="3 4">
    <name type="scientific">Kineococcus mangrovi</name>
    <dbReference type="NCBI Taxonomy" id="1660183"/>
    <lineage>
        <taxon>Bacteria</taxon>
        <taxon>Bacillati</taxon>
        <taxon>Actinomycetota</taxon>
        <taxon>Actinomycetes</taxon>
        <taxon>Kineosporiales</taxon>
        <taxon>Kineosporiaceae</taxon>
        <taxon>Kineococcus</taxon>
    </lineage>
</organism>
<keyword evidence="2" id="KW-1133">Transmembrane helix</keyword>
<dbReference type="InterPro" id="IPR011009">
    <property type="entry name" value="Kinase-like_dom_sf"/>
</dbReference>
<evidence type="ECO:0008006" key="5">
    <source>
        <dbReference type="Google" id="ProtNLM"/>
    </source>
</evidence>
<dbReference type="SUPFAM" id="SSF56112">
    <property type="entry name" value="Protein kinase-like (PK-like)"/>
    <property type="match status" value="1"/>
</dbReference>
<evidence type="ECO:0000256" key="2">
    <source>
        <dbReference type="SAM" id="Phobius"/>
    </source>
</evidence>
<keyword evidence="4" id="KW-1185">Reference proteome</keyword>
<keyword evidence="2" id="KW-0472">Membrane</keyword>
<feature type="region of interest" description="Disordered" evidence="1">
    <location>
        <begin position="372"/>
        <end position="410"/>
    </location>
</feature>
<feature type="region of interest" description="Disordered" evidence="1">
    <location>
        <begin position="320"/>
        <end position="342"/>
    </location>
</feature>
<feature type="region of interest" description="Disordered" evidence="1">
    <location>
        <begin position="1"/>
        <end position="30"/>
    </location>
</feature>
<protein>
    <recommendedName>
        <fullName evidence="5">Protein kinase domain-containing protein</fullName>
    </recommendedName>
</protein>
<feature type="compositionally biased region" description="Low complexity" evidence="1">
    <location>
        <begin position="380"/>
        <end position="390"/>
    </location>
</feature>
<name>A0ABV4I3Q1_9ACTN</name>
<feature type="transmembrane region" description="Helical" evidence="2">
    <location>
        <begin position="347"/>
        <end position="367"/>
    </location>
</feature>
<reference evidence="3 4" key="1">
    <citation type="submission" date="2024-07" db="EMBL/GenBank/DDBJ databases">
        <authorList>
            <person name="Thanompreechachai J."/>
            <person name="Duangmal K."/>
        </authorList>
    </citation>
    <scope>NUCLEOTIDE SEQUENCE [LARGE SCALE GENOMIC DNA]</scope>
    <source>
        <strain evidence="3 4">TBRC 1896</strain>
    </source>
</reference>
<feature type="region of interest" description="Disordered" evidence="1">
    <location>
        <begin position="423"/>
        <end position="446"/>
    </location>
</feature>
<comment type="caution">
    <text evidence="3">The sequence shown here is derived from an EMBL/GenBank/DDBJ whole genome shotgun (WGS) entry which is preliminary data.</text>
</comment>
<evidence type="ECO:0000256" key="1">
    <source>
        <dbReference type="SAM" id="MobiDB-lite"/>
    </source>
</evidence>
<dbReference type="EMBL" id="JBGGTQ010000006">
    <property type="protein sequence ID" value="MEZ0493307.1"/>
    <property type="molecule type" value="Genomic_DNA"/>
</dbReference>